<dbReference type="Proteomes" id="UP000807025">
    <property type="component" value="Unassembled WGS sequence"/>
</dbReference>
<reference evidence="1" key="1">
    <citation type="submission" date="2020-11" db="EMBL/GenBank/DDBJ databases">
        <authorList>
            <consortium name="DOE Joint Genome Institute"/>
            <person name="Ahrendt S."/>
            <person name="Riley R."/>
            <person name="Andreopoulos W."/>
            <person name="Labutti K."/>
            <person name="Pangilinan J."/>
            <person name="Ruiz-Duenas F.J."/>
            <person name="Barrasa J.M."/>
            <person name="Sanchez-Garcia M."/>
            <person name="Camarero S."/>
            <person name="Miyauchi S."/>
            <person name="Serrano A."/>
            <person name="Linde D."/>
            <person name="Babiker R."/>
            <person name="Drula E."/>
            <person name="Ayuso-Fernandez I."/>
            <person name="Pacheco R."/>
            <person name="Padilla G."/>
            <person name="Ferreira P."/>
            <person name="Barriuso J."/>
            <person name="Kellner H."/>
            <person name="Castanera R."/>
            <person name="Alfaro M."/>
            <person name="Ramirez L."/>
            <person name="Pisabarro A.G."/>
            <person name="Kuo A."/>
            <person name="Tritt A."/>
            <person name="Lipzen A."/>
            <person name="He G."/>
            <person name="Yan M."/>
            <person name="Ng V."/>
            <person name="Cullen D."/>
            <person name="Martin F."/>
            <person name="Rosso M.-N."/>
            <person name="Henrissat B."/>
            <person name="Hibbett D."/>
            <person name="Martinez A.T."/>
            <person name="Grigoriev I.V."/>
        </authorList>
    </citation>
    <scope>NUCLEOTIDE SEQUENCE</scope>
    <source>
        <strain evidence="1">ATCC 90797</strain>
    </source>
</reference>
<dbReference type="OrthoDB" id="3261690at2759"/>
<name>A0A9P5ZRQ9_PLEER</name>
<gene>
    <name evidence="1" type="ORF">BDN71DRAFT_1398751</name>
</gene>
<organism evidence="1 2">
    <name type="scientific">Pleurotus eryngii</name>
    <name type="common">Boletus of the steppes</name>
    <dbReference type="NCBI Taxonomy" id="5323"/>
    <lineage>
        <taxon>Eukaryota</taxon>
        <taxon>Fungi</taxon>
        <taxon>Dikarya</taxon>
        <taxon>Basidiomycota</taxon>
        <taxon>Agaricomycotina</taxon>
        <taxon>Agaricomycetes</taxon>
        <taxon>Agaricomycetidae</taxon>
        <taxon>Agaricales</taxon>
        <taxon>Pleurotineae</taxon>
        <taxon>Pleurotaceae</taxon>
        <taxon>Pleurotus</taxon>
    </lineage>
</organism>
<evidence type="ECO:0000313" key="2">
    <source>
        <dbReference type="Proteomes" id="UP000807025"/>
    </source>
</evidence>
<protein>
    <submittedName>
        <fullName evidence="1">Uncharacterized protein</fullName>
    </submittedName>
</protein>
<evidence type="ECO:0000313" key="1">
    <source>
        <dbReference type="EMBL" id="KAF9491159.1"/>
    </source>
</evidence>
<keyword evidence="2" id="KW-1185">Reference proteome</keyword>
<dbReference type="EMBL" id="MU154625">
    <property type="protein sequence ID" value="KAF9491159.1"/>
    <property type="molecule type" value="Genomic_DNA"/>
</dbReference>
<sequence>MAEFEDVSLTDFISRYTQIMEYEDDPNIDRDLITFGLTGIDPETETRYRLNMVNNYRLRDDSGIPNMTRDYDSFIGFTDHIPITRDLYLYALPPHHISTIAQSMHLKIPFHTSTGVQDLDPSQVPNVLLGKYNDRHQLRIFFPSLWSATRISVKLTGEEAEMLYNEILQPTVATVAPALAKDWPTSLEAERFRSKTSRSAYQHTAYILNANLIGAFKHEFNHRLQAHESFNHAVFCTHIQGIKASTMHEMSALSADIALTKMLEDFDTHRGLWWVDVGIEIQDGERAILWRKDAAPNLLSYVFARVQVSSSTIPRWRKAFEVCFPPKGHTTPKSSQTWTHMRYYMDWKTLVGSLQPNDADTVREALWHEFKNLTWIPCATSERPWRTDKQPLWTQLP</sequence>
<feature type="non-terminal residue" evidence="1">
    <location>
        <position position="397"/>
    </location>
</feature>
<dbReference type="AlphaFoldDB" id="A0A9P5ZRQ9"/>
<proteinExistence type="predicted"/>
<comment type="caution">
    <text evidence="1">The sequence shown here is derived from an EMBL/GenBank/DDBJ whole genome shotgun (WGS) entry which is preliminary data.</text>
</comment>
<accession>A0A9P5ZRQ9</accession>